<evidence type="ECO:0000313" key="11">
    <source>
        <dbReference type="Proteomes" id="UP001500618"/>
    </source>
</evidence>
<dbReference type="CDD" id="cd14014">
    <property type="entry name" value="STKc_PknB_like"/>
    <property type="match status" value="1"/>
</dbReference>
<feature type="region of interest" description="Disordered" evidence="8">
    <location>
        <begin position="169"/>
        <end position="193"/>
    </location>
</feature>
<evidence type="ECO:0000256" key="3">
    <source>
        <dbReference type="ARBA" id="ARBA00022679"/>
    </source>
</evidence>
<evidence type="ECO:0000259" key="9">
    <source>
        <dbReference type="PROSITE" id="PS50011"/>
    </source>
</evidence>
<feature type="compositionally biased region" description="Polar residues" evidence="8">
    <location>
        <begin position="173"/>
        <end position="193"/>
    </location>
</feature>
<gene>
    <name evidence="10" type="ORF">GCM10009765_73140</name>
</gene>
<dbReference type="InterPro" id="IPR000719">
    <property type="entry name" value="Prot_kinase_dom"/>
</dbReference>
<dbReference type="EMBL" id="BAAANY010000038">
    <property type="protein sequence ID" value="GAA1713406.1"/>
    <property type="molecule type" value="Genomic_DNA"/>
</dbReference>
<sequence length="310" mass="33154">MPATRAAKGDLVAGRYRLARRVGSGGMAEVWQSVDSRLGRQVAVKLLHEACSADEQCLDWFRREARAAARVHHPGVVQVYDYSEGDEVPYLAMELVDGPTLAGELGVQGPVGGSRTLGIVCQVAEALQAIHDAGVVHRDIKPSNLLIAAEVAVKIADFGIAQAVDESPVSGPGQITGTATYLSPEQARGEQTTPASDLYSLGAVAYACLTGEPPFVRDTQTSTVKAHVEEDPPMLPLTVPAPLRRLVTSLLRKDPRHRPTSAAAVAGAAERLLAAEQAAGRHRRSSRPPRPVARLRHRRIRSHACQISAF</sequence>
<evidence type="ECO:0000256" key="2">
    <source>
        <dbReference type="ARBA" id="ARBA00022527"/>
    </source>
</evidence>
<dbReference type="InterPro" id="IPR017441">
    <property type="entry name" value="Protein_kinase_ATP_BS"/>
</dbReference>
<proteinExistence type="predicted"/>
<evidence type="ECO:0000313" key="10">
    <source>
        <dbReference type="EMBL" id="GAA1713406.1"/>
    </source>
</evidence>
<evidence type="ECO:0000256" key="8">
    <source>
        <dbReference type="SAM" id="MobiDB-lite"/>
    </source>
</evidence>
<dbReference type="SUPFAM" id="SSF56112">
    <property type="entry name" value="Protein kinase-like (PK-like)"/>
    <property type="match status" value="1"/>
</dbReference>
<comment type="caution">
    <text evidence="10">The sequence shown here is derived from an EMBL/GenBank/DDBJ whole genome shotgun (WGS) entry which is preliminary data.</text>
</comment>
<keyword evidence="3" id="KW-0808">Transferase</keyword>
<keyword evidence="4 7" id="KW-0547">Nucleotide-binding</keyword>
<evidence type="ECO:0000256" key="6">
    <source>
        <dbReference type="ARBA" id="ARBA00022840"/>
    </source>
</evidence>
<dbReference type="Pfam" id="PF00069">
    <property type="entry name" value="Pkinase"/>
    <property type="match status" value="1"/>
</dbReference>
<organism evidence="10 11">
    <name type="scientific">Fodinicola feengrottensis</name>
    <dbReference type="NCBI Taxonomy" id="435914"/>
    <lineage>
        <taxon>Bacteria</taxon>
        <taxon>Bacillati</taxon>
        <taxon>Actinomycetota</taxon>
        <taxon>Actinomycetes</taxon>
        <taxon>Mycobacteriales</taxon>
        <taxon>Fodinicola</taxon>
    </lineage>
</organism>
<dbReference type="Gene3D" id="3.30.200.20">
    <property type="entry name" value="Phosphorylase Kinase, domain 1"/>
    <property type="match status" value="1"/>
</dbReference>
<dbReference type="PROSITE" id="PS00108">
    <property type="entry name" value="PROTEIN_KINASE_ST"/>
    <property type="match status" value="1"/>
</dbReference>
<feature type="region of interest" description="Disordered" evidence="8">
    <location>
        <begin position="276"/>
        <end position="296"/>
    </location>
</feature>
<name>A0ABN2IWX8_9ACTN</name>
<dbReference type="PROSITE" id="PS50011">
    <property type="entry name" value="PROTEIN_KINASE_DOM"/>
    <property type="match status" value="1"/>
</dbReference>
<dbReference type="InterPro" id="IPR008271">
    <property type="entry name" value="Ser/Thr_kinase_AS"/>
</dbReference>
<evidence type="ECO:0000256" key="1">
    <source>
        <dbReference type="ARBA" id="ARBA00012513"/>
    </source>
</evidence>
<feature type="compositionally biased region" description="Basic residues" evidence="8">
    <location>
        <begin position="280"/>
        <end position="296"/>
    </location>
</feature>
<dbReference type="SMART" id="SM00220">
    <property type="entry name" value="S_TKc"/>
    <property type="match status" value="1"/>
</dbReference>
<keyword evidence="11" id="KW-1185">Reference proteome</keyword>
<dbReference type="InterPro" id="IPR011009">
    <property type="entry name" value="Kinase-like_dom_sf"/>
</dbReference>
<keyword evidence="2" id="KW-0723">Serine/threonine-protein kinase</keyword>
<dbReference type="Gene3D" id="1.10.510.10">
    <property type="entry name" value="Transferase(Phosphotransferase) domain 1"/>
    <property type="match status" value="1"/>
</dbReference>
<keyword evidence="6 7" id="KW-0067">ATP-binding</keyword>
<evidence type="ECO:0000256" key="4">
    <source>
        <dbReference type="ARBA" id="ARBA00022741"/>
    </source>
</evidence>
<dbReference type="Proteomes" id="UP001500618">
    <property type="component" value="Unassembled WGS sequence"/>
</dbReference>
<feature type="domain" description="Protein kinase" evidence="9">
    <location>
        <begin position="16"/>
        <end position="273"/>
    </location>
</feature>
<dbReference type="PANTHER" id="PTHR43289:SF6">
    <property type="entry name" value="SERINE_THREONINE-PROTEIN KINASE NEKL-3"/>
    <property type="match status" value="1"/>
</dbReference>
<evidence type="ECO:0000256" key="7">
    <source>
        <dbReference type="PROSITE-ProRule" id="PRU10141"/>
    </source>
</evidence>
<protein>
    <recommendedName>
        <fullName evidence="1">non-specific serine/threonine protein kinase</fullName>
        <ecNumber evidence="1">2.7.11.1</ecNumber>
    </recommendedName>
</protein>
<keyword evidence="5" id="KW-0418">Kinase</keyword>
<accession>A0ABN2IWX8</accession>
<evidence type="ECO:0000256" key="5">
    <source>
        <dbReference type="ARBA" id="ARBA00022777"/>
    </source>
</evidence>
<dbReference type="EC" id="2.7.11.1" evidence="1"/>
<dbReference type="PROSITE" id="PS00107">
    <property type="entry name" value="PROTEIN_KINASE_ATP"/>
    <property type="match status" value="1"/>
</dbReference>
<dbReference type="RefSeq" id="WP_344314693.1">
    <property type="nucleotide sequence ID" value="NZ_BAAANY010000038.1"/>
</dbReference>
<reference evidence="10 11" key="1">
    <citation type="journal article" date="2019" name="Int. J. Syst. Evol. Microbiol.">
        <title>The Global Catalogue of Microorganisms (GCM) 10K type strain sequencing project: providing services to taxonomists for standard genome sequencing and annotation.</title>
        <authorList>
            <consortium name="The Broad Institute Genomics Platform"/>
            <consortium name="The Broad Institute Genome Sequencing Center for Infectious Disease"/>
            <person name="Wu L."/>
            <person name="Ma J."/>
        </authorList>
    </citation>
    <scope>NUCLEOTIDE SEQUENCE [LARGE SCALE GENOMIC DNA]</scope>
    <source>
        <strain evidence="10 11">JCM 14718</strain>
    </source>
</reference>
<dbReference type="PANTHER" id="PTHR43289">
    <property type="entry name" value="MITOGEN-ACTIVATED PROTEIN KINASE KINASE KINASE 20-RELATED"/>
    <property type="match status" value="1"/>
</dbReference>
<feature type="binding site" evidence="7">
    <location>
        <position position="45"/>
    </location>
    <ligand>
        <name>ATP</name>
        <dbReference type="ChEBI" id="CHEBI:30616"/>
    </ligand>
</feature>